<dbReference type="GO" id="GO:0032922">
    <property type="term" value="P:circadian regulation of gene expression"/>
    <property type="evidence" value="ECO:0007669"/>
    <property type="project" value="UniProtKB-UniRule"/>
</dbReference>
<evidence type="ECO:0000256" key="6">
    <source>
        <dbReference type="ARBA" id="ARBA00047835"/>
    </source>
</evidence>
<feature type="domain" description="Nicotinate/nicotinamide phosphoribosyltransferase" evidence="9">
    <location>
        <begin position="190"/>
        <end position="429"/>
    </location>
</feature>
<dbReference type="UniPathway" id="UPA00253">
    <property type="reaction ID" value="UER00890"/>
</dbReference>
<keyword evidence="7" id="KW-0328">Glycosyltransferase</keyword>
<dbReference type="InterPro" id="IPR041525">
    <property type="entry name" value="N/Namide_PRibTrfase"/>
</dbReference>
<dbReference type="Pfam" id="PF18127">
    <property type="entry name" value="NAMPT_N"/>
    <property type="match status" value="1"/>
</dbReference>
<keyword evidence="7" id="KW-0539">Nucleus</keyword>
<feature type="binding site" evidence="8">
    <location>
        <begin position="353"/>
        <end position="354"/>
    </location>
    <ligand>
        <name>beta-nicotinamide D-ribonucleotide</name>
        <dbReference type="ChEBI" id="CHEBI:14649"/>
    </ligand>
</feature>
<evidence type="ECO:0000256" key="5">
    <source>
        <dbReference type="ARBA" id="ARBA00035036"/>
    </source>
</evidence>
<dbReference type="InterPro" id="IPR016471">
    <property type="entry name" value="Nicotinamide_PRibTrfase"/>
</dbReference>
<keyword evidence="7" id="KW-0202">Cytokine</keyword>
<comment type="pathway">
    <text evidence="3 7">Cofactor biosynthesis; NAD(+) biosynthesis; nicotinamide D-ribonucleotide from 5-phospho-alpha-D-ribose 1-diphosphate and nicotinamide: step 1/1.</text>
</comment>
<evidence type="ECO:0000256" key="1">
    <source>
        <dbReference type="ARBA" id="ARBA00010897"/>
    </source>
</evidence>
<evidence type="ECO:0000256" key="3">
    <source>
        <dbReference type="ARBA" id="ARBA00035007"/>
    </source>
</evidence>
<feature type="binding site" evidence="8">
    <location>
        <position position="247"/>
    </location>
    <ligand>
        <name>diphosphate</name>
        <dbReference type="ChEBI" id="CHEBI:33019"/>
    </ligand>
</feature>
<dbReference type="AlphaFoldDB" id="A0A401NZY1"/>
<evidence type="ECO:0000256" key="7">
    <source>
        <dbReference type="PIRNR" id="PIRNR005943"/>
    </source>
</evidence>
<accession>A0A401NZY1</accession>
<dbReference type="OMA" id="WKSPTTD"/>
<dbReference type="Pfam" id="PF04095">
    <property type="entry name" value="NAPRTase"/>
    <property type="match status" value="1"/>
</dbReference>
<keyword evidence="12" id="KW-1185">Reference proteome</keyword>
<dbReference type="InterPro" id="IPR013785">
    <property type="entry name" value="Aldolase_TIM"/>
</dbReference>
<keyword evidence="2 7" id="KW-0662">Pyridine nucleotide biosynthesis</keyword>
<dbReference type="EMBL" id="BFAA01004286">
    <property type="protein sequence ID" value="GCB66425.1"/>
    <property type="molecule type" value="Genomic_DNA"/>
</dbReference>
<dbReference type="OrthoDB" id="193380at2759"/>
<organism evidence="11 12">
    <name type="scientific">Scyliorhinus torazame</name>
    <name type="common">Cloudy catshark</name>
    <name type="synonym">Catulus torazame</name>
    <dbReference type="NCBI Taxonomy" id="75743"/>
    <lineage>
        <taxon>Eukaryota</taxon>
        <taxon>Metazoa</taxon>
        <taxon>Chordata</taxon>
        <taxon>Craniata</taxon>
        <taxon>Vertebrata</taxon>
        <taxon>Chondrichthyes</taxon>
        <taxon>Elasmobranchii</taxon>
        <taxon>Galeomorphii</taxon>
        <taxon>Galeoidea</taxon>
        <taxon>Carcharhiniformes</taxon>
        <taxon>Scyliorhinidae</taxon>
        <taxon>Scyliorhinus</taxon>
    </lineage>
</organism>
<keyword evidence="7" id="KW-0963">Cytoplasm</keyword>
<dbReference type="Gene3D" id="3.20.20.70">
    <property type="entry name" value="Aldolase class I"/>
    <property type="match status" value="1"/>
</dbReference>
<sequence length="519" mass="58686">MAEAAAATTAPVVASFDFNILLATDSYKVTHFKQYPPNTCKIYSYFECRKGKADDFKETVFFGLQYILKKYLSGSVVTEEKIQQAKQIYDLHFKQSVFHEEGWRYIVTKHNGHLPIRIKAIPEGSIIPRGNVLFTVENTDPNCFWLTNYIETILVQVWYPITVATISREFKKILALFLHKTSGSLDTLEFRLHDFGYRGVSSQESAALGGAAHLVNFQSTDTVAGLLMAKQFYYCQMAGFSIPAAEHSTIISWGRSREKDAFEYLLKQFPSTPISIVSDSYDIFNACKQIWGDDLKNCVEQRNEDSVVVIRPDSGDPVDTIMEVIRILEEVFGSTLNRQGYKLLPSFIRVFQGDAINLNSIEKILTALKNEDWSAENIVFGCGGALLQKLNRDTLNCSFKCSYVEQNGKGLDVYKQPITDPIKDSKRGQLILRRNTDGIFETIQEGKGNPEEVWATTDFCSYFLSFEKDLLVTVFEDGNILQDYTLAEVRINAKLQAGDVQYLKPNAVPAQRCSLKEQS</sequence>
<evidence type="ECO:0000313" key="12">
    <source>
        <dbReference type="Proteomes" id="UP000288216"/>
    </source>
</evidence>
<evidence type="ECO:0000259" key="9">
    <source>
        <dbReference type="Pfam" id="PF04095"/>
    </source>
</evidence>
<gene>
    <name evidence="11" type="ORF">scyTo_0010099</name>
</gene>
<dbReference type="GO" id="GO:0009435">
    <property type="term" value="P:NAD+ biosynthetic process"/>
    <property type="evidence" value="ECO:0007669"/>
    <property type="project" value="UniProtKB-UniPathway"/>
</dbReference>
<evidence type="ECO:0000256" key="2">
    <source>
        <dbReference type="ARBA" id="ARBA00022642"/>
    </source>
</evidence>
<keyword evidence="7" id="KW-0808">Transferase</keyword>
<feature type="binding site" evidence="8">
    <location>
        <position position="392"/>
    </location>
    <ligand>
        <name>beta-nicotinamide D-ribonucleotide</name>
        <dbReference type="ChEBI" id="CHEBI:14649"/>
    </ligand>
</feature>
<protein>
    <recommendedName>
        <fullName evidence="5 7">Nicotinamide phosphoribosyltransferase</fullName>
        <shortName evidence="7">NAmPRTase</shortName>
        <ecNumber evidence="4 7">2.4.2.12</ecNumber>
    </recommendedName>
</protein>
<dbReference type="GO" id="GO:0005615">
    <property type="term" value="C:extracellular space"/>
    <property type="evidence" value="ECO:0007669"/>
    <property type="project" value="UniProtKB-UniRule"/>
</dbReference>
<comment type="catalytic activity">
    <reaction evidence="6">
        <text>beta-nicotinamide D-ribonucleotide + diphosphate = 5-phospho-alpha-D-ribose 1-diphosphate + nicotinamide + H(+)</text>
        <dbReference type="Rhea" id="RHEA:16149"/>
        <dbReference type="ChEBI" id="CHEBI:14649"/>
        <dbReference type="ChEBI" id="CHEBI:15378"/>
        <dbReference type="ChEBI" id="CHEBI:17154"/>
        <dbReference type="ChEBI" id="CHEBI:33019"/>
        <dbReference type="ChEBI" id="CHEBI:58017"/>
        <dbReference type="EC" id="2.4.2.12"/>
    </reaction>
    <physiologicalReaction direction="right-to-left" evidence="6">
        <dbReference type="Rhea" id="RHEA:16151"/>
    </physiologicalReaction>
</comment>
<evidence type="ECO:0000256" key="4">
    <source>
        <dbReference type="ARBA" id="ARBA00035024"/>
    </source>
</evidence>
<evidence type="ECO:0000259" key="10">
    <source>
        <dbReference type="Pfam" id="PF18127"/>
    </source>
</evidence>
<feature type="binding site" evidence="8">
    <location>
        <position position="311"/>
    </location>
    <ligand>
        <name>diphosphate</name>
        <dbReference type="ChEBI" id="CHEBI:33019"/>
    </ligand>
</feature>
<dbReference type="STRING" id="75743.A0A401NZY1"/>
<proteinExistence type="inferred from homology"/>
<dbReference type="GO" id="GO:0005634">
    <property type="term" value="C:nucleus"/>
    <property type="evidence" value="ECO:0007669"/>
    <property type="project" value="UniProtKB-SubCell"/>
</dbReference>
<dbReference type="SUPFAM" id="SSF51690">
    <property type="entry name" value="Nicotinate/Quinolinate PRTase C-terminal domain-like"/>
    <property type="match status" value="1"/>
</dbReference>
<evidence type="ECO:0000256" key="8">
    <source>
        <dbReference type="PIRSR" id="PIRSR005943-1"/>
    </source>
</evidence>
<feature type="binding site" evidence="8">
    <location>
        <begin position="311"/>
        <end position="313"/>
    </location>
    <ligand>
        <name>beta-nicotinamide D-ribonucleotide</name>
        <dbReference type="ChEBI" id="CHEBI:14649"/>
    </ligand>
</feature>
<dbReference type="GO" id="GO:0005737">
    <property type="term" value="C:cytoplasm"/>
    <property type="evidence" value="ECO:0007669"/>
    <property type="project" value="UniProtKB-SubCell"/>
</dbReference>
<dbReference type="CDD" id="cd01569">
    <property type="entry name" value="PBEF_like"/>
    <property type="match status" value="1"/>
</dbReference>
<dbReference type="GO" id="GO:0005125">
    <property type="term" value="F:cytokine activity"/>
    <property type="evidence" value="ECO:0007669"/>
    <property type="project" value="UniProtKB-UniRule"/>
</dbReference>
<evidence type="ECO:0000313" key="11">
    <source>
        <dbReference type="EMBL" id="GCB66425.1"/>
    </source>
</evidence>
<reference evidence="11 12" key="1">
    <citation type="journal article" date="2018" name="Nat. Ecol. Evol.">
        <title>Shark genomes provide insights into elasmobranch evolution and the origin of vertebrates.</title>
        <authorList>
            <person name="Hara Y"/>
            <person name="Yamaguchi K"/>
            <person name="Onimaru K"/>
            <person name="Kadota M"/>
            <person name="Koyanagi M"/>
            <person name="Keeley SD"/>
            <person name="Tatsumi K"/>
            <person name="Tanaka K"/>
            <person name="Motone F"/>
            <person name="Kageyama Y"/>
            <person name="Nozu R"/>
            <person name="Adachi N"/>
            <person name="Nishimura O"/>
            <person name="Nakagawa R"/>
            <person name="Tanegashima C"/>
            <person name="Kiyatake I"/>
            <person name="Matsumoto R"/>
            <person name="Murakumo K"/>
            <person name="Nishida K"/>
            <person name="Terakita A"/>
            <person name="Kuratani S"/>
            <person name="Sato K"/>
            <person name="Hyodo S Kuraku.S."/>
        </authorList>
    </citation>
    <scope>NUCLEOTIDE SEQUENCE [LARGE SCALE GENOMIC DNA]</scope>
</reference>
<dbReference type="PIRSF" id="PIRSF005943">
    <property type="entry name" value="NMPRT"/>
    <property type="match status" value="1"/>
</dbReference>
<dbReference type="PANTHER" id="PTHR43816:SF2">
    <property type="entry name" value="NICOTINAMIDE PHOSPHORIBOSYLTRANSFERASE"/>
    <property type="match status" value="1"/>
</dbReference>
<feature type="binding site" evidence="8">
    <location>
        <position position="384"/>
    </location>
    <ligand>
        <name>beta-nicotinamide D-ribonucleotide</name>
        <dbReference type="ChEBI" id="CHEBI:14649"/>
    </ligand>
</feature>
<feature type="binding site" evidence="8">
    <location>
        <position position="198"/>
    </location>
    <ligand>
        <name>diphosphate</name>
        <dbReference type="ChEBI" id="CHEBI:33019"/>
    </ligand>
</feature>
<dbReference type="PANTHER" id="PTHR43816">
    <property type="entry name" value="NICOTINAMIDE PHOSPHORIBOSYLTRANSFERASE"/>
    <property type="match status" value="1"/>
</dbReference>
<dbReference type="GO" id="GO:0047280">
    <property type="term" value="F:nicotinamide phosphoribosyltransferase activity"/>
    <property type="evidence" value="ECO:0007669"/>
    <property type="project" value="UniProtKB-UniRule"/>
</dbReference>
<dbReference type="InterPro" id="IPR036068">
    <property type="entry name" value="Nicotinate_pribotase-like_C"/>
</dbReference>
<comment type="subcellular location">
    <subcellularLocation>
        <location evidence="7">Nucleus</location>
    </subcellularLocation>
    <subcellularLocation>
        <location evidence="7">Cytoplasm</location>
    </subcellularLocation>
    <subcellularLocation>
        <location evidence="7">Secreted</location>
    </subcellularLocation>
</comment>
<dbReference type="InterPro" id="IPR041529">
    <property type="entry name" value="DUF5598"/>
</dbReference>
<feature type="binding site" evidence="8">
    <location>
        <position position="221"/>
    </location>
    <ligand>
        <name>beta-nicotinamide D-ribonucleotide</name>
        <dbReference type="ChEBI" id="CHEBI:14649"/>
    </ligand>
</feature>
<dbReference type="Proteomes" id="UP000288216">
    <property type="component" value="Unassembled WGS sequence"/>
</dbReference>
<feature type="domain" description="Nicotinamide phosphoribosyltransferase N-terminal" evidence="10">
    <location>
        <begin position="19"/>
        <end position="118"/>
    </location>
</feature>
<dbReference type="EC" id="2.4.2.12" evidence="4 7"/>
<comment type="caution">
    <text evidence="11">The sequence shown here is derived from an EMBL/GenBank/DDBJ whole genome shotgun (WGS) entry which is preliminary data.</text>
</comment>
<keyword evidence="7" id="KW-0090">Biological rhythms</keyword>
<dbReference type="NCBIfam" id="NF006629">
    <property type="entry name" value="PRK09198.1"/>
    <property type="match status" value="1"/>
</dbReference>
<keyword evidence="7" id="KW-0964">Secreted</keyword>
<name>A0A401NZY1_SCYTO</name>
<comment type="similarity">
    <text evidence="1 7">Belongs to the NAPRTase family.</text>
</comment>
<comment type="subunit">
    <text evidence="7">Homodimer.</text>
</comment>